<proteinExistence type="predicted"/>
<feature type="compositionally biased region" description="Polar residues" evidence="1">
    <location>
        <begin position="46"/>
        <end position="57"/>
    </location>
</feature>
<reference evidence="2" key="1">
    <citation type="journal article" date="2015" name="Nature">
        <title>Complex archaea that bridge the gap between prokaryotes and eukaryotes.</title>
        <authorList>
            <person name="Spang A."/>
            <person name="Saw J.H."/>
            <person name="Jorgensen S.L."/>
            <person name="Zaremba-Niedzwiedzka K."/>
            <person name="Martijn J."/>
            <person name="Lind A.E."/>
            <person name="van Eijk R."/>
            <person name="Schleper C."/>
            <person name="Guy L."/>
            <person name="Ettema T.J."/>
        </authorList>
    </citation>
    <scope>NUCLEOTIDE SEQUENCE</scope>
</reference>
<name>A0A0F9HIQ2_9ZZZZ</name>
<organism evidence="2">
    <name type="scientific">marine sediment metagenome</name>
    <dbReference type="NCBI Taxonomy" id="412755"/>
    <lineage>
        <taxon>unclassified sequences</taxon>
        <taxon>metagenomes</taxon>
        <taxon>ecological metagenomes</taxon>
    </lineage>
</organism>
<evidence type="ECO:0000256" key="1">
    <source>
        <dbReference type="SAM" id="MobiDB-lite"/>
    </source>
</evidence>
<dbReference type="EMBL" id="LAZR01014944">
    <property type="protein sequence ID" value="KKM15276.1"/>
    <property type="molecule type" value="Genomic_DNA"/>
</dbReference>
<dbReference type="AlphaFoldDB" id="A0A0F9HIQ2"/>
<sequence>MDKGQLAPGEVLEIYGRGLTYVSICTNIEGKSRIAEILNHKHPTGIQSQWGFSTDPTFSDGEPNPSPCNKGSLDNIHYLMSC</sequence>
<gene>
    <name evidence="2" type="ORF">LCGC14_1697650</name>
</gene>
<evidence type="ECO:0000313" key="2">
    <source>
        <dbReference type="EMBL" id="KKM15276.1"/>
    </source>
</evidence>
<accession>A0A0F9HIQ2</accession>
<feature type="region of interest" description="Disordered" evidence="1">
    <location>
        <begin position="46"/>
        <end position="67"/>
    </location>
</feature>
<comment type="caution">
    <text evidence="2">The sequence shown here is derived from an EMBL/GenBank/DDBJ whole genome shotgun (WGS) entry which is preliminary data.</text>
</comment>
<protein>
    <submittedName>
        <fullName evidence="2">Uncharacterized protein</fullName>
    </submittedName>
</protein>